<accession>A0A166H2V7</accession>
<keyword evidence="2" id="KW-1185">Reference proteome</keyword>
<dbReference type="AlphaFoldDB" id="A0A166H2V7"/>
<sequence length="100" mass="10497">MIDTDAGPTLNRWNRSRCIPSASARIALIVSPWLTAAHTAPAPCSSATAASCRRIADTARACMASSPSPPGNTTAEGWFCTVAHSGSFARSRSGRPCHWP</sequence>
<name>A0A166H2V7_9MICO</name>
<proteinExistence type="predicted"/>
<evidence type="ECO:0000313" key="2">
    <source>
        <dbReference type="Proteomes" id="UP000076717"/>
    </source>
</evidence>
<gene>
    <name evidence="1" type="ORF">ACH61_03066</name>
</gene>
<dbReference type="EMBL" id="LIIN01000193">
    <property type="protein sequence ID" value="KZX19834.1"/>
    <property type="molecule type" value="Genomic_DNA"/>
</dbReference>
<evidence type="ECO:0000313" key="1">
    <source>
        <dbReference type="EMBL" id="KZX19834.1"/>
    </source>
</evidence>
<dbReference type="Proteomes" id="UP000076717">
    <property type="component" value="Unassembled WGS sequence"/>
</dbReference>
<reference evidence="1 2" key="1">
    <citation type="submission" date="2015-08" db="EMBL/GenBank/DDBJ databases">
        <title>Draft Genome Sequence of Rathayibacter sp. Strain VKM Ac-2596 Isolated from Leaf Gall Induced by Plant-Parasitic Nematodes.</title>
        <authorList>
            <person name="Vasilenko O.V."/>
            <person name="Starodumova I.P."/>
            <person name="Tarlachkov S.V."/>
            <person name="Dorofeeva L.V."/>
            <person name="Evtushenko L.I."/>
        </authorList>
    </citation>
    <scope>NUCLEOTIDE SEQUENCE [LARGE SCALE GENOMIC DNA]</scope>
    <source>
        <strain evidence="1 2">VKM Ac-2596</strain>
    </source>
</reference>
<protein>
    <submittedName>
        <fullName evidence="1">Uncharacterized protein</fullName>
    </submittedName>
</protein>
<organism evidence="1 2">
    <name type="scientific">Rathayibacter tanaceti</name>
    <dbReference type="NCBI Taxonomy" id="1671680"/>
    <lineage>
        <taxon>Bacteria</taxon>
        <taxon>Bacillati</taxon>
        <taxon>Actinomycetota</taxon>
        <taxon>Actinomycetes</taxon>
        <taxon>Micrococcales</taxon>
        <taxon>Microbacteriaceae</taxon>
        <taxon>Rathayibacter</taxon>
    </lineage>
</organism>
<comment type="caution">
    <text evidence="1">The sequence shown here is derived from an EMBL/GenBank/DDBJ whole genome shotgun (WGS) entry which is preliminary data.</text>
</comment>